<keyword evidence="2" id="KW-1133">Transmembrane helix</keyword>
<keyword evidence="4" id="KW-1185">Reference proteome</keyword>
<dbReference type="SUPFAM" id="SSF51126">
    <property type="entry name" value="Pectin lyase-like"/>
    <property type="match status" value="1"/>
</dbReference>
<dbReference type="RefSeq" id="WP_087463644.1">
    <property type="nucleotide sequence ID" value="NZ_CP021425.1"/>
</dbReference>
<gene>
    <name evidence="3" type="ORF">OLMES_4930</name>
</gene>
<dbReference type="PANTHER" id="PTHR41339">
    <property type="entry name" value="LIPL48"/>
    <property type="match status" value="1"/>
</dbReference>
<dbReference type="Gene3D" id="2.160.20.10">
    <property type="entry name" value="Single-stranded right-handed beta-helix, Pectin lyase-like"/>
    <property type="match status" value="1"/>
</dbReference>
<evidence type="ECO:0000256" key="2">
    <source>
        <dbReference type="SAM" id="Phobius"/>
    </source>
</evidence>
<sequence>MEKSTPNPINVELFWRLKKRIEELHIENIKLVQFKMLLDNTEYREHVIEQAKLSTDPELLEIIREIEKNDGKVGRARTTSAASGPQPIPQSRIYKQLFYGLASIFLVVLGTTGFINLFEHRPVHISQDISSDQTWTRGEVYILDKLIYVRDGAKLTIEPGVTIQGKNGSALIVTQHSSLHAKGTAEAPIVFTSAQALGKRQPGDWGGLVLLGQAPVNSGKPTIEGVAENDQSGLFGGDNPDHSCGVMEYVRIEFAGYEVYANNELNGLTLGGCGANTIIRNVQVHRALDDGIEVFGGTVDLKNIVITGAGDDGLDWDMGWQGRVQFLVVQQYADTGDNAFEGDNNKKEHNAQPRSNPTFYNVTLASSGTSGKAHRGILVRHGSGGYFHNMLISGFSKEAVDFRDEIDAVLGENALDFSHNIVSQSGPSGLAFPESEAKDNDYGFDEKAYVKLPEKLNTITLQGFLTLAAKDQFEPRFAPPLSHDSFKQVKPIPQGDFWDESAQYPGALPSGSGKTWLDGWTAYPEK</sequence>
<dbReference type="EMBL" id="CP021425">
    <property type="protein sequence ID" value="ARU58918.1"/>
    <property type="molecule type" value="Genomic_DNA"/>
</dbReference>
<dbReference type="OrthoDB" id="237393at2"/>
<keyword evidence="2" id="KW-0812">Transmembrane</keyword>
<evidence type="ECO:0000313" key="3">
    <source>
        <dbReference type="EMBL" id="ARU58918.1"/>
    </source>
</evidence>
<accession>A0A1Y0IEF8</accession>
<protein>
    <submittedName>
        <fullName evidence="3">Lipoprotein</fullName>
    </submittedName>
</protein>
<dbReference type="KEGG" id="ome:OLMES_4930"/>
<name>A0A1Y0IEF8_9GAMM</name>
<keyword evidence="2" id="KW-0472">Membrane</keyword>
<dbReference type="Proteomes" id="UP000196027">
    <property type="component" value="Chromosome"/>
</dbReference>
<evidence type="ECO:0000313" key="4">
    <source>
        <dbReference type="Proteomes" id="UP000196027"/>
    </source>
</evidence>
<reference evidence="3 4" key="1">
    <citation type="submission" date="2017-05" db="EMBL/GenBank/DDBJ databases">
        <title>Genomic insights into alkan degradation activity of Oleiphilus messinensis.</title>
        <authorList>
            <person name="Kozyavkin S.A."/>
            <person name="Slesarev A.I."/>
            <person name="Golyshin P.N."/>
            <person name="Korzhenkov A."/>
            <person name="Golyshina O.N."/>
            <person name="Toshchakov S.V."/>
        </authorList>
    </citation>
    <scope>NUCLEOTIDE SEQUENCE [LARGE SCALE GENOMIC DNA]</scope>
    <source>
        <strain evidence="3 4">ME102</strain>
    </source>
</reference>
<dbReference type="InterPro" id="IPR011050">
    <property type="entry name" value="Pectin_lyase_fold/virulence"/>
</dbReference>
<dbReference type="InterPro" id="IPR012334">
    <property type="entry name" value="Pectin_lyas_fold"/>
</dbReference>
<dbReference type="AlphaFoldDB" id="A0A1Y0IEF8"/>
<dbReference type="PANTHER" id="PTHR41339:SF1">
    <property type="entry name" value="SECRETED PROTEIN"/>
    <property type="match status" value="1"/>
</dbReference>
<organism evidence="3 4">
    <name type="scientific">Oleiphilus messinensis</name>
    <dbReference type="NCBI Taxonomy" id="141451"/>
    <lineage>
        <taxon>Bacteria</taxon>
        <taxon>Pseudomonadati</taxon>
        <taxon>Pseudomonadota</taxon>
        <taxon>Gammaproteobacteria</taxon>
        <taxon>Oceanospirillales</taxon>
        <taxon>Oleiphilaceae</taxon>
        <taxon>Oleiphilus</taxon>
    </lineage>
</organism>
<proteinExistence type="predicted"/>
<feature type="region of interest" description="Disordered" evidence="1">
    <location>
        <begin position="338"/>
        <end position="357"/>
    </location>
</feature>
<evidence type="ECO:0000256" key="1">
    <source>
        <dbReference type="SAM" id="MobiDB-lite"/>
    </source>
</evidence>
<feature type="transmembrane region" description="Helical" evidence="2">
    <location>
        <begin position="97"/>
        <end position="118"/>
    </location>
</feature>
<keyword evidence="3" id="KW-0449">Lipoprotein</keyword>